<evidence type="ECO:0000256" key="1">
    <source>
        <dbReference type="SAM" id="SignalP"/>
    </source>
</evidence>
<reference evidence="2 3" key="1">
    <citation type="submission" date="2020-08" db="EMBL/GenBank/DDBJ databases">
        <title>Genomic Encyclopedia of Type Strains, Phase IV (KMG-IV): sequencing the most valuable type-strain genomes for metagenomic binning, comparative biology and taxonomic classification.</title>
        <authorList>
            <person name="Goeker M."/>
        </authorList>
    </citation>
    <scope>NUCLEOTIDE SEQUENCE [LARGE SCALE GENOMIC DNA]</scope>
    <source>
        <strain evidence="2 3">DSM 27026</strain>
    </source>
</reference>
<evidence type="ECO:0000313" key="3">
    <source>
        <dbReference type="Proteomes" id="UP000553706"/>
    </source>
</evidence>
<proteinExistence type="predicted"/>
<feature type="signal peptide" evidence="1">
    <location>
        <begin position="1"/>
        <end position="20"/>
    </location>
</feature>
<accession>A0A840VKA6</accession>
<sequence length="194" mass="20006">MKRFIPLAALAALLPAAAAANPVFLPARDVAVTYSLTAPGRAPSTYQLAYDAADQLARVESQNGYYVLANLPQGQAQVVVPALRAVVQAPDFSALTGEIYNADGAQFTPVGKGHYAGLDCEKYLVLDKNATGTACITPSGVILHFSGHDANGSADVTALSVSYAPQPAENFVPPAGFSPVDLPPGALLALLKGQ</sequence>
<dbReference type="EMBL" id="JACHFJ010000008">
    <property type="protein sequence ID" value="MBB5373605.1"/>
    <property type="molecule type" value="Genomic_DNA"/>
</dbReference>
<keyword evidence="1" id="KW-0732">Signal</keyword>
<dbReference type="Proteomes" id="UP000553706">
    <property type="component" value="Unassembled WGS sequence"/>
</dbReference>
<name>A0A840VKA6_9PROT</name>
<organism evidence="2 3">
    <name type="scientific">Acidocella aromatica</name>
    <dbReference type="NCBI Taxonomy" id="1303579"/>
    <lineage>
        <taxon>Bacteria</taxon>
        <taxon>Pseudomonadati</taxon>
        <taxon>Pseudomonadota</taxon>
        <taxon>Alphaproteobacteria</taxon>
        <taxon>Acetobacterales</taxon>
        <taxon>Acidocellaceae</taxon>
        <taxon>Acidocella</taxon>
    </lineage>
</organism>
<dbReference type="RefSeq" id="WP_183266610.1">
    <property type="nucleotide sequence ID" value="NZ_JACHFJ010000008.1"/>
</dbReference>
<keyword evidence="3" id="KW-1185">Reference proteome</keyword>
<evidence type="ECO:0000313" key="2">
    <source>
        <dbReference type="EMBL" id="MBB5373605.1"/>
    </source>
</evidence>
<gene>
    <name evidence="2" type="ORF">HNP71_001869</name>
</gene>
<feature type="chain" id="PRO_5032885317" evidence="1">
    <location>
        <begin position="21"/>
        <end position="194"/>
    </location>
</feature>
<comment type="caution">
    <text evidence="2">The sequence shown here is derived from an EMBL/GenBank/DDBJ whole genome shotgun (WGS) entry which is preliminary data.</text>
</comment>
<dbReference type="AlphaFoldDB" id="A0A840VKA6"/>
<protein>
    <submittedName>
        <fullName evidence="2">Uncharacterized protein</fullName>
    </submittedName>
</protein>